<dbReference type="InterPro" id="IPR035500">
    <property type="entry name" value="NHR-like_dom_sf"/>
</dbReference>
<dbReference type="Gene3D" id="1.10.565.10">
    <property type="entry name" value="Retinoid X Receptor"/>
    <property type="match status" value="1"/>
</dbReference>
<dbReference type="PROSITE" id="PS51843">
    <property type="entry name" value="NR_LBD"/>
    <property type="match status" value="1"/>
</dbReference>
<evidence type="ECO:0000256" key="3">
    <source>
        <dbReference type="ARBA" id="ARBA00023170"/>
    </source>
</evidence>
<dbReference type="WBParaSite" id="ACRNAN_scaffold500.g14721.t1">
    <property type="protein sequence ID" value="ACRNAN_scaffold500.g14721.t1"/>
    <property type="gene ID" value="ACRNAN_scaffold500.g14721"/>
</dbReference>
<dbReference type="Pfam" id="PF00104">
    <property type="entry name" value="Hormone_recep"/>
    <property type="match status" value="1"/>
</dbReference>
<dbReference type="InterPro" id="IPR000536">
    <property type="entry name" value="Nucl_hrmn_rcpt_lig-bd"/>
</dbReference>
<evidence type="ECO:0000256" key="1">
    <source>
        <dbReference type="ARBA" id="ARBA00023015"/>
    </source>
</evidence>
<name>A0A914E131_9BILA</name>
<feature type="domain" description="NR LBD" evidence="4">
    <location>
        <begin position="13"/>
        <end position="254"/>
    </location>
</feature>
<dbReference type="PANTHER" id="PTHR47630">
    <property type="entry name" value="NUCLEAR HORMONE RECEPTOR FAMILY-RELATED-RELATED"/>
    <property type="match status" value="1"/>
</dbReference>
<keyword evidence="1" id="KW-0805">Transcription regulation</keyword>
<proteinExistence type="predicted"/>
<dbReference type="PANTHER" id="PTHR47630:SF6">
    <property type="entry name" value="NUCLEAR HORMONE RECEPTOR FAMILY"/>
    <property type="match status" value="1"/>
</dbReference>
<dbReference type="PRINTS" id="PR00398">
    <property type="entry name" value="STRDHORMONER"/>
</dbReference>
<evidence type="ECO:0000256" key="2">
    <source>
        <dbReference type="ARBA" id="ARBA00023163"/>
    </source>
</evidence>
<evidence type="ECO:0000259" key="4">
    <source>
        <dbReference type="PROSITE" id="PS51843"/>
    </source>
</evidence>
<keyword evidence="5" id="KW-1185">Reference proteome</keyword>
<dbReference type="AlphaFoldDB" id="A0A914E131"/>
<sequence length="261" mass="31192">MNKVCNDNYDPRYAHVTEDAIIEMDSIYGRHLRWTYERCFRKEDLSYMWYRNFVSVADFANLIPQFRQLSIDDKCQLFRLNFSNISWIFYYDDLIDDELILGFPLGNGAYVSWDQFQSYAADSLFKPNSKTFAEDYKKFILTSFDPFKNIDVDEKEMCLLKTILLFQFEENLSDSGLEICQRMNNLLIDTLWDYQSIRFPELSFEEKLRRHSKFLLLIPKIGQAWHMESDIHLLMSIFGEMNIDGVVKELLFYNSTFESKH</sequence>
<dbReference type="InterPro" id="IPR052499">
    <property type="entry name" value="C.elegans_NHRs"/>
</dbReference>
<dbReference type="Proteomes" id="UP000887540">
    <property type="component" value="Unplaced"/>
</dbReference>
<dbReference type="SUPFAM" id="SSF48508">
    <property type="entry name" value="Nuclear receptor ligand-binding domain"/>
    <property type="match status" value="1"/>
</dbReference>
<organism evidence="5 6">
    <name type="scientific">Acrobeloides nanus</name>
    <dbReference type="NCBI Taxonomy" id="290746"/>
    <lineage>
        <taxon>Eukaryota</taxon>
        <taxon>Metazoa</taxon>
        <taxon>Ecdysozoa</taxon>
        <taxon>Nematoda</taxon>
        <taxon>Chromadorea</taxon>
        <taxon>Rhabditida</taxon>
        <taxon>Tylenchina</taxon>
        <taxon>Cephalobomorpha</taxon>
        <taxon>Cephaloboidea</taxon>
        <taxon>Cephalobidae</taxon>
        <taxon>Acrobeloides</taxon>
    </lineage>
</organism>
<keyword evidence="2" id="KW-0804">Transcription</keyword>
<evidence type="ECO:0000313" key="5">
    <source>
        <dbReference type="Proteomes" id="UP000887540"/>
    </source>
</evidence>
<protein>
    <submittedName>
        <fullName evidence="6">NR LBD domain-containing protein</fullName>
    </submittedName>
</protein>
<accession>A0A914E131</accession>
<evidence type="ECO:0000313" key="6">
    <source>
        <dbReference type="WBParaSite" id="ACRNAN_scaffold500.g14721.t1"/>
    </source>
</evidence>
<keyword evidence="3" id="KW-0675">Receptor</keyword>
<dbReference type="InterPro" id="IPR001723">
    <property type="entry name" value="Nuclear_hrmn_rcpt"/>
</dbReference>
<reference evidence="6" key="1">
    <citation type="submission" date="2022-11" db="UniProtKB">
        <authorList>
            <consortium name="WormBaseParasite"/>
        </authorList>
    </citation>
    <scope>IDENTIFICATION</scope>
</reference>
<dbReference type="SMART" id="SM00430">
    <property type="entry name" value="HOLI"/>
    <property type="match status" value="1"/>
</dbReference>